<feature type="domain" description="Aminoglycoside phosphotransferase" evidence="1">
    <location>
        <begin position="54"/>
        <end position="127"/>
    </location>
</feature>
<sequence length="294" mass="34266">MHFDSVAQKEQERNFMVWFQRLLQSEPEQTACRLAGKHRPGNGLTAVRWKTGGYNVTYRVTYDDGFQAIVRFAALGQSLYRTEKVENEAIVLQYLRKHTKIPVPRLLGVGKIALAPYIVEESVEGDLASEPFHINAVIDLEFTYAAPIAFTYAAPWWLLLQNPEQWELGLKGKLLPRDKPRLCLFLEALREVEEEQIKSNKLIEAQRLSERMEQSMDNGLFWFCLAIRNAQMFDDIYWTFLDEMFFGPLDKLEDRIQFLDEEEKVELNTLYEVKQKQANYGTLDLIYHAMRGLS</sequence>
<protein>
    <recommendedName>
        <fullName evidence="1">Aminoglycoside phosphotransferase domain-containing protein</fullName>
    </recommendedName>
</protein>
<dbReference type="Proteomes" id="UP000297280">
    <property type="component" value="Unassembled WGS sequence"/>
</dbReference>
<dbReference type="SUPFAM" id="SSF56112">
    <property type="entry name" value="Protein kinase-like (PK-like)"/>
    <property type="match status" value="1"/>
</dbReference>
<name>A0A4Z1KUE3_9HELO</name>
<evidence type="ECO:0000313" key="3">
    <source>
        <dbReference type="Proteomes" id="UP000297280"/>
    </source>
</evidence>
<organism evidence="2 3">
    <name type="scientific">Botrytis porri</name>
    <dbReference type="NCBI Taxonomy" id="87229"/>
    <lineage>
        <taxon>Eukaryota</taxon>
        <taxon>Fungi</taxon>
        <taxon>Dikarya</taxon>
        <taxon>Ascomycota</taxon>
        <taxon>Pezizomycotina</taxon>
        <taxon>Leotiomycetes</taxon>
        <taxon>Helotiales</taxon>
        <taxon>Sclerotiniaceae</taxon>
        <taxon>Botrytis</taxon>
    </lineage>
</organism>
<dbReference type="InterPro" id="IPR011009">
    <property type="entry name" value="Kinase-like_dom_sf"/>
</dbReference>
<evidence type="ECO:0000313" key="2">
    <source>
        <dbReference type="EMBL" id="TGO88131.1"/>
    </source>
</evidence>
<keyword evidence="3" id="KW-1185">Reference proteome</keyword>
<dbReference type="Gene3D" id="3.30.200.20">
    <property type="entry name" value="Phosphorylase Kinase, domain 1"/>
    <property type="match status" value="1"/>
</dbReference>
<gene>
    <name evidence="2" type="ORF">BPOR_0181g00020</name>
</gene>
<comment type="caution">
    <text evidence="2">The sequence shown here is derived from an EMBL/GenBank/DDBJ whole genome shotgun (WGS) entry which is preliminary data.</text>
</comment>
<proteinExistence type="predicted"/>
<reference evidence="2 3" key="1">
    <citation type="submission" date="2017-12" db="EMBL/GenBank/DDBJ databases">
        <title>Comparative genomics of Botrytis spp.</title>
        <authorList>
            <person name="Valero-Jimenez C.A."/>
            <person name="Tapia P."/>
            <person name="Veloso J."/>
            <person name="Silva-Moreno E."/>
            <person name="Staats M."/>
            <person name="Valdes J.H."/>
            <person name="Van Kan J.A.L."/>
        </authorList>
    </citation>
    <scope>NUCLEOTIDE SEQUENCE [LARGE SCALE GENOMIC DNA]</scope>
    <source>
        <strain evidence="2 3">MUCL3349</strain>
    </source>
</reference>
<dbReference type="InterPro" id="IPR002575">
    <property type="entry name" value="Aminoglycoside_PTrfase"/>
</dbReference>
<dbReference type="PANTHER" id="PTHR21310:SF37">
    <property type="entry name" value="AMINOGLYCOSIDE PHOSPHOTRANSFERASE DOMAIN-CONTAINING PROTEIN"/>
    <property type="match status" value="1"/>
</dbReference>
<dbReference type="AlphaFoldDB" id="A0A4Z1KUE3"/>
<dbReference type="Pfam" id="PF01636">
    <property type="entry name" value="APH"/>
    <property type="match status" value="1"/>
</dbReference>
<accession>A0A4Z1KUE3</accession>
<dbReference type="EMBL" id="PQXO01000181">
    <property type="protein sequence ID" value="TGO88131.1"/>
    <property type="molecule type" value="Genomic_DNA"/>
</dbReference>
<dbReference type="InterPro" id="IPR051678">
    <property type="entry name" value="AGP_Transferase"/>
</dbReference>
<dbReference type="PANTHER" id="PTHR21310">
    <property type="entry name" value="AMINOGLYCOSIDE PHOSPHOTRANSFERASE-RELATED-RELATED"/>
    <property type="match status" value="1"/>
</dbReference>
<evidence type="ECO:0000259" key="1">
    <source>
        <dbReference type="Pfam" id="PF01636"/>
    </source>
</evidence>